<organism evidence="1 2">
    <name type="scientific">Eumeta variegata</name>
    <name type="common">Bagworm moth</name>
    <name type="synonym">Eumeta japonica</name>
    <dbReference type="NCBI Taxonomy" id="151549"/>
    <lineage>
        <taxon>Eukaryota</taxon>
        <taxon>Metazoa</taxon>
        <taxon>Ecdysozoa</taxon>
        <taxon>Arthropoda</taxon>
        <taxon>Hexapoda</taxon>
        <taxon>Insecta</taxon>
        <taxon>Pterygota</taxon>
        <taxon>Neoptera</taxon>
        <taxon>Endopterygota</taxon>
        <taxon>Lepidoptera</taxon>
        <taxon>Glossata</taxon>
        <taxon>Ditrysia</taxon>
        <taxon>Tineoidea</taxon>
        <taxon>Psychidae</taxon>
        <taxon>Oiketicinae</taxon>
        <taxon>Eumeta</taxon>
    </lineage>
</organism>
<name>A0A4C1YVH7_EUMVA</name>
<protein>
    <submittedName>
        <fullName evidence="1">Uncharacterized protein</fullName>
    </submittedName>
</protein>
<keyword evidence="2" id="KW-1185">Reference proteome</keyword>
<gene>
    <name evidence="1" type="ORF">EVAR_25703_1</name>
</gene>
<reference evidence="1 2" key="1">
    <citation type="journal article" date="2019" name="Commun. Biol.">
        <title>The bagworm genome reveals a unique fibroin gene that provides high tensile strength.</title>
        <authorList>
            <person name="Kono N."/>
            <person name="Nakamura H."/>
            <person name="Ohtoshi R."/>
            <person name="Tomita M."/>
            <person name="Numata K."/>
            <person name="Arakawa K."/>
        </authorList>
    </citation>
    <scope>NUCLEOTIDE SEQUENCE [LARGE SCALE GENOMIC DNA]</scope>
</reference>
<proteinExistence type="predicted"/>
<accession>A0A4C1YVH7</accession>
<evidence type="ECO:0000313" key="1">
    <source>
        <dbReference type="EMBL" id="GBP78367.1"/>
    </source>
</evidence>
<dbReference type="AlphaFoldDB" id="A0A4C1YVH7"/>
<dbReference type="EMBL" id="BGZK01001367">
    <property type="protein sequence ID" value="GBP78367.1"/>
    <property type="molecule type" value="Genomic_DNA"/>
</dbReference>
<sequence>MTRRTTLSPTTCSCSTARGFSRTGGQSRNLSENFAHGFSCLHELITAATPDTYVRVHSSQQNIFSVAFHFPTKTKHVDAQVLSRATSATSLYYSRAGEATPCAAVTYLPVAAMNVSLERKTPGASLCVCNTQDVLGKLLFNLCTYGLVN</sequence>
<comment type="caution">
    <text evidence="1">The sequence shown here is derived from an EMBL/GenBank/DDBJ whole genome shotgun (WGS) entry which is preliminary data.</text>
</comment>
<dbReference type="Proteomes" id="UP000299102">
    <property type="component" value="Unassembled WGS sequence"/>
</dbReference>
<evidence type="ECO:0000313" key="2">
    <source>
        <dbReference type="Proteomes" id="UP000299102"/>
    </source>
</evidence>